<dbReference type="Gene3D" id="3.30.1520.10">
    <property type="entry name" value="Phox-like domain"/>
    <property type="match status" value="1"/>
</dbReference>
<feature type="region of interest" description="Disordered" evidence="5">
    <location>
        <begin position="221"/>
        <end position="256"/>
    </location>
</feature>
<feature type="compositionally biased region" description="Basic and acidic residues" evidence="5">
    <location>
        <begin position="224"/>
        <end position="233"/>
    </location>
</feature>
<keyword evidence="3" id="KW-0862">Zinc</keyword>
<reference evidence="7" key="1">
    <citation type="submission" date="2023-04" db="EMBL/GenBank/DDBJ databases">
        <title>Phytophthora fragariaefolia NBRC 109709.</title>
        <authorList>
            <person name="Ichikawa N."/>
            <person name="Sato H."/>
            <person name="Tonouchi N."/>
        </authorList>
    </citation>
    <scope>NUCLEOTIDE SEQUENCE</scope>
    <source>
        <strain evidence="7">NBRC 109709</strain>
    </source>
</reference>
<dbReference type="Pfam" id="PF13639">
    <property type="entry name" value="zf-RING_2"/>
    <property type="match status" value="1"/>
</dbReference>
<dbReference type="PROSITE" id="PS50089">
    <property type="entry name" value="ZF_RING_2"/>
    <property type="match status" value="1"/>
</dbReference>
<dbReference type="Gene3D" id="3.30.40.10">
    <property type="entry name" value="Zinc/RING finger domain, C3HC4 (zinc finger)"/>
    <property type="match status" value="1"/>
</dbReference>
<sequence length="330" mass="37636">MVFPGAFDYSRRTPTAWQRHVEWFSLDMLRLHVQRELPLVVAMSSSTSTEVDHAVYTCTLTSSISKNSWSVSYRYSEFVAFKAKLDDVWTCHDPNCSGSCQTLRDIVSAFFPKKCLPVMSSIKLITTRRKNKFENVLTHLLRSVLLAGSVMKCLHVQQHLPDNLFEFLGVEDAADRRSALQIFVDNYQTVISRETEDNEGISSGDATSECMICLSDVDLGRGNQRRDPQRNDTESSDTESSELTTSEAGDSRRIELNSDEGNTQIVLPCKHAFHRKCIFQWLLFEFHCPTCRTSLSPNAFTTYCRPRNYSAQWWLSDFADDLTRSMGMAQ</sequence>
<dbReference type="PANTHER" id="PTHR45931">
    <property type="entry name" value="SI:CH211-59O9.10"/>
    <property type="match status" value="1"/>
</dbReference>
<dbReference type="GO" id="GO:0006511">
    <property type="term" value="P:ubiquitin-dependent protein catabolic process"/>
    <property type="evidence" value="ECO:0007669"/>
    <property type="project" value="TreeGrafter"/>
</dbReference>
<keyword evidence="8" id="KW-1185">Reference proteome</keyword>
<accession>A0A9W6XGQ1</accession>
<dbReference type="SUPFAM" id="SSF57850">
    <property type="entry name" value="RING/U-box"/>
    <property type="match status" value="1"/>
</dbReference>
<evidence type="ECO:0000256" key="1">
    <source>
        <dbReference type="ARBA" id="ARBA00022723"/>
    </source>
</evidence>
<evidence type="ECO:0000313" key="7">
    <source>
        <dbReference type="EMBL" id="GMF38265.1"/>
    </source>
</evidence>
<organism evidence="7 8">
    <name type="scientific">Phytophthora fragariaefolia</name>
    <dbReference type="NCBI Taxonomy" id="1490495"/>
    <lineage>
        <taxon>Eukaryota</taxon>
        <taxon>Sar</taxon>
        <taxon>Stramenopiles</taxon>
        <taxon>Oomycota</taxon>
        <taxon>Peronosporomycetes</taxon>
        <taxon>Peronosporales</taxon>
        <taxon>Peronosporaceae</taxon>
        <taxon>Phytophthora</taxon>
    </lineage>
</organism>
<dbReference type="OrthoDB" id="4348522at2759"/>
<dbReference type="GO" id="GO:0061630">
    <property type="term" value="F:ubiquitin protein ligase activity"/>
    <property type="evidence" value="ECO:0007669"/>
    <property type="project" value="TreeGrafter"/>
</dbReference>
<keyword evidence="2 4" id="KW-0863">Zinc-finger</keyword>
<dbReference type="InterPro" id="IPR051834">
    <property type="entry name" value="RING_finger_E3_ligase"/>
</dbReference>
<dbReference type="SMART" id="SM00184">
    <property type="entry name" value="RING"/>
    <property type="match status" value="1"/>
</dbReference>
<dbReference type="EMBL" id="BSXT01001079">
    <property type="protein sequence ID" value="GMF38265.1"/>
    <property type="molecule type" value="Genomic_DNA"/>
</dbReference>
<evidence type="ECO:0000256" key="4">
    <source>
        <dbReference type="PROSITE-ProRule" id="PRU00175"/>
    </source>
</evidence>
<dbReference type="PANTHER" id="PTHR45931:SF3">
    <property type="entry name" value="RING ZINC FINGER-CONTAINING PROTEIN"/>
    <property type="match status" value="1"/>
</dbReference>
<evidence type="ECO:0000259" key="6">
    <source>
        <dbReference type="PROSITE" id="PS50089"/>
    </source>
</evidence>
<gene>
    <name evidence="7" type="ORF">Pfra01_001097400</name>
</gene>
<dbReference type="InterPro" id="IPR013083">
    <property type="entry name" value="Znf_RING/FYVE/PHD"/>
</dbReference>
<dbReference type="SUPFAM" id="SSF64268">
    <property type="entry name" value="PX domain"/>
    <property type="match status" value="1"/>
</dbReference>
<dbReference type="GO" id="GO:0008270">
    <property type="term" value="F:zinc ion binding"/>
    <property type="evidence" value="ECO:0007669"/>
    <property type="project" value="UniProtKB-KW"/>
</dbReference>
<dbReference type="AlphaFoldDB" id="A0A9W6XGQ1"/>
<dbReference type="Proteomes" id="UP001165121">
    <property type="component" value="Unassembled WGS sequence"/>
</dbReference>
<evidence type="ECO:0000256" key="3">
    <source>
        <dbReference type="ARBA" id="ARBA00022833"/>
    </source>
</evidence>
<keyword evidence="1" id="KW-0479">Metal-binding</keyword>
<dbReference type="InterPro" id="IPR036871">
    <property type="entry name" value="PX_dom_sf"/>
</dbReference>
<dbReference type="GO" id="GO:0035091">
    <property type="term" value="F:phosphatidylinositol binding"/>
    <property type="evidence" value="ECO:0007669"/>
    <property type="project" value="InterPro"/>
</dbReference>
<dbReference type="InterPro" id="IPR001841">
    <property type="entry name" value="Znf_RING"/>
</dbReference>
<evidence type="ECO:0000256" key="2">
    <source>
        <dbReference type="ARBA" id="ARBA00022771"/>
    </source>
</evidence>
<evidence type="ECO:0000256" key="5">
    <source>
        <dbReference type="SAM" id="MobiDB-lite"/>
    </source>
</evidence>
<comment type="caution">
    <text evidence="7">The sequence shown here is derived from an EMBL/GenBank/DDBJ whole genome shotgun (WGS) entry which is preliminary data.</text>
</comment>
<protein>
    <submittedName>
        <fullName evidence="7">Unnamed protein product</fullName>
    </submittedName>
</protein>
<evidence type="ECO:0000313" key="8">
    <source>
        <dbReference type="Proteomes" id="UP001165121"/>
    </source>
</evidence>
<proteinExistence type="predicted"/>
<name>A0A9W6XGQ1_9STRA</name>
<feature type="domain" description="RING-type" evidence="6">
    <location>
        <begin position="210"/>
        <end position="292"/>
    </location>
</feature>
<dbReference type="CDD" id="cd06093">
    <property type="entry name" value="PX_domain"/>
    <property type="match status" value="1"/>
</dbReference>
<dbReference type="GO" id="GO:0005634">
    <property type="term" value="C:nucleus"/>
    <property type="evidence" value="ECO:0007669"/>
    <property type="project" value="TreeGrafter"/>
</dbReference>